<reference evidence="15 16" key="1">
    <citation type="submission" date="2018-11" db="EMBL/GenBank/DDBJ databases">
        <title>Genome assembly of Steccherinum ochraceum LE-BIN_3174, the white-rot fungus of the Steccherinaceae family (The Residual Polyporoid clade, Polyporales, Basidiomycota).</title>
        <authorList>
            <person name="Fedorova T.V."/>
            <person name="Glazunova O.A."/>
            <person name="Landesman E.O."/>
            <person name="Moiseenko K.V."/>
            <person name="Psurtseva N.V."/>
            <person name="Savinova O.S."/>
            <person name="Shakhova N.V."/>
            <person name="Tyazhelova T.V."/>
            <person name="Vasina D.V."/>
        </authorList>
    </citation>
    <scope>NUCLEOTIDE SEQUENCE [LARGE SCALE GENOMIC DNA]</scope>
    <source>
        <strain evidence="15 16">LE-BIN_3174</strain>
    </source>
</reference>
<proteinExistence type="inferred from homology"/>
<feature type="transmembrane region" description="Helical" evidence="13">
    <location>
        <begin position="306"/>
        <end position="326"/>
    </location>
</feature>
<evidence type="ECO:0000256" key="11">
    <source>
        <dbReference type="ARBA" id="ARBA00023136"/>
    </source>
</evidence>
<dbReference type="Proteomes" id="UP000292702">
    <property type="component" value="Unassembled WGS sequence"/>
</dbReference>
<comment type="subcellular location">
    <subcellularLocation>
        <location evidence="1">Mitochondrion inner membrane</location>
        <topology evidence="1">Multi-pass membrane protein</topology>
    </subcellularLocation>
</comment>
<gene>
    <name evidence="15" type="primary">MRS2</name>
    <name evidence="15" type="ORF">EIP91_009942</name>
</gene>
<name>A0A4R0R6H3_9APHY</name>
<dbReference type="PANTHER" id="PTHR21329:SF3">
    <property type="entry name" value="PHOSPHATIDYLINOSITOL N-ACETYLGLUCOSAMINYLTRANSFERASE SUBUNIT Q"/>
    <property type="match status" value="1"/>
</dbReference>
<keyword evidence="10" id="KW-0496">Mitochondrion</keyword>
<keyword evidence="7" id="KW-0809">Transit peptide</keyword>
<organism evidence="15 16">
    <name type="scientific">Steccherinum ochraceum</name>
    <dbReference type="NCBI Taxonomy" id="92696"/>
    <lineage>
        <taxon>Eukaryota</taxon>
        <taxon>Fungi</taxon>
        <taxon>Dikarya</taxon>
        <taxon>Basidiomycota</taxon>
        <taxon>Agaricomycotina</taxon>
        <taxon>Agaricomycetes</taxon>
        <taxon>Polyporales</taxon>
        <taxon>Steccherinaceae</taxon>
        <taxon>Steccherinum</taxon>
    </lineage>
</organism>
<feature type="transmembrane region" description="Helical" evidence="13">
    <location>
        <begin position="338"/>
        <end position="359"/>
    </location>
</feature>
<dbReference type="GO" id="GO:0005783">
    <property type="term" value="C:endoplasmic reticulum"/>
    <property type="evidence" value="ECO:0007669"/>
    <property type="project" value="TreeGrafter"/>
</dbReference>
<dbReference type="AlphaFoldDB" id="A0A4R0R6H3"/>
<dbReference type="OrthoDB" id="10251508at2759"/>
<evidence type="ECO:0000256" key="13">
    <source>
        <dbReference type="SAM" id="Phobius"/>
    </source>
</evidence>
<keyword evidence="9" id="KW-0406">Ion transport</keyword>
<feature type="chain" id="PRO_5020321573" evidence="14">
    <location>
        <begin position="26"/>
        <end position="931"/>
    </location>
</feature>
<evidence type="ECO:0000256" key="9">
    <source>
        <dbReference type="ARBA" id="ARBA00023065"/>
    </source>
</evidence>
<keyword evidence="6" id="KW-0460">Magnesium</keyword>
<dbReference type="InterPro" id="IPR039204">
    <property type="entry name" value="MRS2-like"/>
</dbReference>
<feature type="transmembrane region" description="Helical" evidence="13">
    <location>
        <begin position="707"/>
        <end position="739"/>
    </location>
</feature>
<evidence type="ECO:0000256" key="1">
    <source>
        <dbReference type="ARBA" id="ARBA00004448"/>
    </source>
</evidence>
<keyword evidence="16" id="KW-1185">Reference proteome</keyword>
<comment type="caution">
    <text evidence="15">The sequence shown here is derived from an EMBL/GenBank/DDBJ whole genome shotgun (WGS) entry which is preliminary data.</text>
</comment>
<evidence type="ECO:0000313" key="15">
    <source>
        <dbReference type="EMBL" id="TCD60515.1"/>
    </source>
</evidence>
<dbReference type="GO" id="GO:0006811">
    <property type="term" value="P:monoatomic ion transport"/>
    <property type="evidence" value="ECO:0007669"/>
    <property type="project" value="UniProtKB-KW"/>
</dbReference>
<dbReference type="Pfam" id="PF05024">
    <property type="entry name" value="Gpi1"/>
    <property type="match status" value="1"/>
</dbReference>
<dbReference type="SUPFAM" id="SSF144083">
    <property type="entry name" value="Magnesium transport protein CorA, transmembrane region"/>
    <property type="match status" value="1"/>
</dbReference>
<keyword evidence="11 13" id="KW-0472">Membrane</keyword>
<feature type="transmembrane region" description="Helical" evidence="13">
    <location>
        <begin position="811"/>
        <end position="839"/>
    </location>
</feature>
<evidence type="ECO:0000256" key="3">
    <source>
        <dbReference type="ARBA" id="ARBA00022448"/>
    </source>
</evidence>
<evidence type="ECO:0000256" key="12">
    <source>
        <dbReference type="SAM" id="Coils"/>
    </source>
</evidence>
<keyword evidence="5" id="KW-0999">Mitochondrion inner membrane</keyword>
<dbReference type="FunFam" id="2.40.128.330:FF:000002">
    <property type="entry name" value="Inner membrane magnesium transporter mrs2"/>
    <property type="match status" value="1"/>
</dbReference>
<evidence type="ECO:0000256" key="7">
    <source>
        <dbReference type="ARBA" id="ARBA00022946"/>
    </source>
</evidence>
<dbReference type="CDD" id="cd12823">
    <property type="entry name" value="Mrs2_Mfm1p-like"/>
    <property type="match status" value="1"/>
</dbReference>
<dbReference type="Gene3D" id="2.40.128.330">
    <property type="match status" value="1"/>
</dbReference>
<evidence type="ECO:0000256" key="14">
    <source>
        <dbReference type="SAM" id="SignalP"/>
    </source>
</evidence>
<keyword evidence="14" id="KW-0732">Signal</keyword>
<evidence type="ECO:0000256" key="6">
    <source>
        <dbReference type="ARBA" id="ARBA00022842"/>
    </source>
</evidence>
<dbReference type="GO" id="GO:0005743">
    <property type="term" value="C:mitochondrial inner membrane"/>
    <property type="evidence" value="ECO:0007669"/>
    <property type="project" value="UniProtKB-SubCell"/>
</dbReference>
<evidence type="ECO:0000256" key="5">
    <source>
        <dbReference type="ARBA" id="ARBA00022792"/>
    </source>
</evidence>
<protein>
    <submittedName>
        <fullName evidence="15">Magnesium ion transporter</fullName>
    </submittedName>
</protein>
<dbReference type="Pfam" id="PF22099">
    <property type="entry name" value="MRS2-like"/>
    <property type="match status" value="1"/>
</dbReference>
<keyword evidence="4 13" id="KW-0812">Transmembrane</keyword>
<evidence type="ECO:0000256" key="8">
    <source>
        <dbReference type="ARBA" id="ARBA00022989"/>
    </source>
</evidence>
<comment type="similarity">
    <text evidence="2">Belongs to the CorA metal ion transporter (MIT) (TC 1.A.35) family.</text>
</comment>
<evidence type="ECO:0000256" key="2">
    <source>
        <dbReference type="ARBA" id="ARBA00009765"/>
    </source>
</evidence>
<dbReference type="PANTHER" id="PTHR21329">
    <property type="entry name" value="PHOSPHATIDYLINOSITOL N-ACETYLGLUCOSAMINYLTRANSFERASE SUBUNIT Q-RELATED"/>
    <property type="match status" value="1"/>
</dbReference>
<accession>A0A4R0R6H3</accession>
<sequence length="931" mass="104444">MHVAIPSLFWTVLKRLICVILSVTSRKGEEAAKLAILEKVMKGRQPTDLMLRCTVLDEDGELLSSTTISGQFKRSDLCTEHRLNPRDLRKIDSRIPNLVPTILVRKEAILVNVLHIRALVKADTVVLFDTYGSADSRLHSVFLYHLEHNLKAKSSGQPYEFRALESVLLSVLSALEAEMVFIRNLVGGLLAELEDDIDHDRFKRLLHYSRRLASFLNRAKLVQESLEEVLEQDDDLVAMYLTDKRNGVVRQMDDHEDLEVLLESFSKQVEEIVNEAENIQSNVQSTQEIVELILDSNRNALLTLDLKISILTMGIGIGTLVAGVFGMNLRSHLEEHEYMFWVMTALSALVAGGLSWSGLHRSISPVDCRGRFVFGWTQPLHCVAGVLDEDTAEAAAASLLSLNSSKSWADLGPLCGSSPTIFGRVRAIGSERDGAGIDVEIFGCNKGQHVIVFYRPPDLRQMELYTLDFRIYANDTPSKPQGSHVLDFTAPAKDVSSLGPIVLNQLNHGTYLRMMLEGSLRRRIKESYVDTVLAYAPSRTYWEGVIRVTRHGVAGIVLGCVSVATRAFGEISACCHQVDVRLGEIFKIPQQIPRLYRSTMPSTSQYITFYVQFWNTVWLILNDITIGIAVGAFLSDNAEALASLVNLPLKMALVEFPQIALLWLNNWPAGLKLNTELSQFYCHSLLGVVIAWSRVLETVLLPSLPRLLYVAGALGTCGITMTTSMLSDLLSCFTLHLYICYRASALIYSYQLTIAGALWNLFRGKRYNILRNRKDAWDYDVDQLLLGTMLFTLVAFLSPTIFTYYACFATARFLVVVVHAALDTVLVLMNHFPLFALLLRTKSPLRMPGGIVYKLSNSDTPPTIEIQPIAFERIFDHYVNLGSRLWAHYHPLRLFRMILQGDHLTTIPRSLIRLSSPSFAETEHDNVTHGQ</sequence>
<feature type="transmembrane region" description="Helical" evidence="13">
    <location>
        <begin position="745"/>
        <end position="762"/>
    </location>
</feature>
<dbReference type="GO" id="GO:0006506">
    <property type="term" value="P:GPI anchor biosynthetic process"/>
    <property type="evidence" value="ECO:0007669"/>
    <property type="project" value="InterPro"/>
</dbReference>
<dbReference type="Gene3D" id="1.20.58.340">
    <property type="entry name" value="Magnesium transport protein CorA, transmembrane region"/>
    <property type="match status" value="2"/>
</dbReference>
<evidence type="ECO:0000256" key="10">
    <source>
        <dbReference type="ARBA" id="ARBA00023128"/>
    </source>
</evidence>
<dbReference type="EMBL" id="RWJN01000585">
    <property type="protein sequence ID" value="TCD60515.1"/>
    <property type="molecule type" value="Genomic_DNA"/>
</dbReference>
<evidence type="ECO:0000313" key="16">
    <source>
        <dbReference type="Proteomes" id="UP000292702"/>
    </source>
</evidence>
<keyword evidence="3" id="KW-0813">Transport</keyword>
<keyword evidence="8 13" id="KW-1133">Transmembrane helix</keyword>
<dbReference type="STRING" id="92696.A0A4R0R6H3"/>
<feature type="transmembrane region" description="Helical" evidence="13">
    <location>
        <begin position="783"/>
        <end position="805"/>
    </location>
</feature>
<dbReference type="InterPro" id="IPR007720">
    <property type="entry name" value="PigQ/GPI1"/>
</dbReference>
<feature type="coiled-coil region" evidence="12">
    <location>
        <begin position="255"/>
        <end position="289"/>
    </location>
</feature>
<dbReference type="InterPro" id="IPR045863">
    <property type="entry name" value="CorA_TM1_TM2"/>
</dbReference>
<feature type="signal peptide" evidence="14">
    <location>
        <begin position="1"/>
        <end position="25"/>
    </location>
</feature>
<keyword evidence="12" id="KW-0175">Coiled coil</keyword>
<evidence type="ECO:0000256" key="4">
    <source>
        <dbReference type="ARBA" id="ARBA00022692"/>
    </source>
</evidence>